<accession>A0ABW4P4H0</accession>
<keyword evidence="2" id="KW-1185">Reference proteome</keyword>
<dbReference type="Pfam" id="PF10604">
    <property type="entry name" value="Polyketide_cyc2"/>
    <property type="match status" value="1"/>
</dbReference>
<proteinExistence type="predicted"/>
<name>A0ABW4P4H0_9NOCA</name>
<comment type="caution">
    <text evidence="1">The sequence shown here is derived from an EMBL/GenBank/DDBJ whole genome shotgun (WGS) entry which is preliminary data.</text>
</comment>
<dbReference type="InterPro" id="IPR019587">
    <property type="entry name" value="Polyketide_cyclase/dehydratase"/>
</dbReference>
<organism evidence="1 2">
    <name type="scientific">Rhodococcus gannanensis</name>
    <dbReference type="NCBI Taxonomy" id="1960308"/>
    <lineage>
        <taxon>Bacteria</taxon>
        <taxon>Bacillati</taxon>
        <taxon>Actinomycetota</taxon>
        <taxon>Actinomycetes</taxon>
        <taxon>Mycobacteriales</taxon>
        <taxon>Nocardiaceae</taxon>
        <taxon>Rhodococcus</taxon>
    </lineage>
</organism>
<dbReference type="SUPFAM" id="SSF55961">
    <property type="entry name" value="Bet v1-like"/>
    <property type="match status" value="1"/>
</dbReference>
<dbReference type="InterPro" id="IPR023393">
    <property type="entry name" value="START-like_dom_sf"/>
</dbReference>
<reference evidence="2" key="1">
    <citation type="journal article" date="2019" name="Int. J. Syst. Evol. Microbiol.">
        <title>The Global Catalogue of Microorganisms (GCM) 10K type strain sequencing project: providing services to taxonomists for standard genome sequencing and annotation.</title>
        <authorList>
            <consortium name="The Broad Institute Genomics Platform"/>
            <consortium name="The Broad Institute Genome Sequencing Center for Infectious Disease"/>
            <person name="Wu L."/>
            <person name="Ma J."/>
        </authorList>
    </citation>
    <scope>NUCLEOTIDE SEQUENCE [LARGE SCALE GENOMIC DNA]</scope>
    <source>
        <strain evidence="2">DT72</strain>
    </source>
</reference>
<sequence length="165" mass="18229">MSTAVVVEQSRAIPVTLQRAFDLTLPIPLTSIFSRRYGLLPPIKRVEQDGIWSHVGQSRTVVTTDGGTMRELLTVVDSPRSFGYRLSNITGPLRPLVDTIDGSWEFAPKGTGTLVTWRWVLHPKGVGVLVMPLLTSMWRGYARQALEMLSEQLLTPESTDRGPGA</sequence>
<dbReference type="Proteomes" id="UP001597286">
    <property type="component" value="Unassembled WGS sequence"/>
</dbReference>
<evidence type="ECO:0000313" key="1">
    <source>
        <dbReference type="EMBL" id="MFD1813413.1"/>
    </source>
</evidence>
<gene>
    <name evidence="1" type="ORF">ACFSJG_14420</name>
</gene>
<dbReference type="Gene3D" id="3.30.530.20">
    <property type="match status" value="1"/>
</dbReference>
<evidence type="ECO:0000313" key="2">
    <source>
        <dbReference type="Proteomes" id="UP001597286"/>
    </source>
</evidence>
<dbReference type="EMBL" id="JBHUFB010000010">
    <property type="protein sequence ID" value="MFD1813413.1"/>
    <property type="molecule type" value="Genomic_DNA"/>
</dbReference>
<protein>
    <submittedName>
        <fullName evidence="1">SRPBCC family protein</fullName>
    </submittedName>
</protein>
<dbReference type="RefSeq" id="WP_378485874.1">
    <property type="nucleotide sequence ID" value="NZ_JBHUFB010000010.1"/>
</dbReference>